<evidence type="ECO:0000256" key="1">
    <source>
        <dbReference type="ARBA" id="ARBA00022598"/>
    </source>
</evidence>
<dbReference type="InterPro" id="IPR003142">
    <property type="entry name" value="BPL_C"/>
</dbReference>
<feature type="domain" description="BPL/LPL catalytic" evidence="7">
    <location>
        <begin position="20"/>
        <end position="196"/>
    </location>
</feature>
<dbReference type="RefSeq" id="WP_091243418.1">
    <property type="nucleotide sequence ID" value="NZ_FNAG01000008.1"/>
</dbReference>
<dbReference type="PANTHER" id="PTHR12835">
    <property type="entry name" value="BIOTIN PROTEIN LIGASE"/>
    <property type="match status" value="1"/>
</dbReference>
<dbReference type="SUPFAM" id="SSF55681">
    <property type="entry name" value="Class II aaRS and biotin synthetases"/>
    <property type="match status" value="1"/>
</dbReference>
<evidence type="ECO:0000256" key="2">
    <source>
        <dbReference type="ARBA" id="ARBA00022741"/>
    </source>
</evidence>
<dbReference type="Pfam" id="PF03099">
    <property type="entry name" value="BPL_LplA_LipB"/>
    <property type="match status" value="1"/>
</dbReference>
<keyword evidence="1 8" id="KW-0436">Ligase</keyword>
<comment type="catalytic activity">
    <reaction evidence="6">
        <text>biotin + L-lysyl-[protein] + ATP = N(6)-biotinyl-L-lysyl-[protein] + AMP + diphosphate + H(+)</text>
        <dbReference type="Rhea" id="RHEA:11756"/>
        <dbReference type="Rhea" id="RHEA-COMP:9752"/>
        <dbReference type="Rhea" id="RHEA-COMP:10505"/>
        <dbReference type="ChEBI" id="CHEBI:15378"/>
        <dbReference type="ChEBI" id="CHEBI:29969"/>
        <dbReference type="ChEBI" id="CHEBI:30616"/>
        <dbReference type="ChEBI" id="CHEBI:33019"/>
        <dbReference type="ChEBI" id="CHEBI:57586"/>
        <dbReference type="ChEBI" id="CHEBI:83144"/>
        <dbReference type="ChEBI" id="CHEBI:456215"/>
        <dbReference type="EC" id="6.3.4.15"/>
    </reaction>
</comment>
<keyword evidence="4" id="KW-0092">Biotin</keyword>
<dbReference type="GO" id="GO:0005524">
    <property type="term" value="F:ATP binding"/>
    <property type="evidence" value="ECO:0007669"/>
    <property type="project" value="UniProtKB-KW"/>
</dbReference>
<protein>
    <recommendedName>
        <fullName evidence="5">biotin--[biotin carboxyl-carrier protein] ligase</fullName>
        <ecNumber evidence="5">6.3.4.15</ecNumber>
    </recommendedName>
</protein>
<dbReference type="STRING" id="265719.SAMN04488509_10840"/>
<name>A0A1G6XYE6_9GAMM</name>
<dbReference type="GO" id="GO:0005737">
    <property type="term" value="C:cytoplasm"/>
    <property type="evidence" value="ECO:0007669"/>
    <property type="project" value="TreeGrafter"/>
</dbReference>
<dbReference type="PROSITE" id="PS51733">
    <property type="entry name" value="BPL_LPL_CATALYTIC"/>
    <property type="match status" value="1"/>
</dbReference>
<keyword evidence="2" id="KW-0547">Nucleotide-binding</keyword>
<dbReference type="CDD" id="cd16442">
    <property type="entry name" value="BPL"/>
    <property type="match status" value="1"/>
</dbReference>
<accession>A0A1G6XYE6</accession>
<organism evidence="8 9">
    <name type="scientific">Aquimonas voraii</name>
    <dbReference type="NCBI Taxonomy" id="265719"/>
    <lineage>
        <taxon>Bacteria</taxon>
        <taxon>Pseudomonadati</taxon>
        <taxon>Pseudomonadota</taxon>
        <taxon>Gammaproteobacteria</taxon>
        <taxon>Lysobacterales</taxon>
        <taxon>Lysobacteraceae</taxon>
        <taxon>Aquimonas</taxon>
    </lineage>
</organism>
<evidence type="ECO:0000256" key="6">
    <source>
        <dbReference type="ARBA" id="ARBA00047846"/>
    </source>
</evidence>
<dbReference type="Pfam" id="PF02237">
    <property type="entry name" value="BPL_C"/>
    <property type="match status" value="1"/>
</dbReference>
<dbReference type="Gene3D" id="3.30.930.10">
    <property type="entry name" value="Bira Bifunctional Protein, Domain 2"/>
    <property type="match status" value="1"/>
</dbReference>
<dbReference type="InterPro" id="IPR045864">
    <property type="entry name" value="aa-tRNA-synth_II/BPL/LPL"/>
</dbReference>
<evidence type="ECO:0000256" key="3">
    <source>
        <dbReference type="ARBA" id="ARBA00022840"/>
    </source>
</evidence>
<evidence type="ECO:0000313" key="8">
    <source>
        <dbReference type="EMBL" id="SDD83244.1"/>
    </source>
</evidence>
<evidence type="ECO:0000313" key="9">
    <source>
        <dbReference type="Proteomes" id="UP000199603"/>
    </source>
</evidence>
<dbReference type="NCBIfam" id="TIGR00121">
    <property type="entry name" value="birA_ligase"/>
    <property type="match status" value="1"/>
</dbReference>
<reference evidence="8 9" key="1">
    <citation type="submission" date="2016-10" db="EMBL/GenBank/DDBJ databases">
        <authorList>
            <person name="de Groot N.N."/>
        </authorList>
    </citation>
    <scope>NUCLEOTIDE SEQUENCE [LARGE SCALE GENOMIC DNA]</scope>
    <source>
        <strain evidence="8 9">DSM 16957</strain>
    </source>
</reference>
<gene>
    <name evidence="8" type="ORF">SAMN04488509_10840</name>
</gene>
<dbReference type="GO" id="GO:0004077">
    <property type="term" value="F:biotin--[biotin carboxyl-carrier protein] ligase activity"/>
    <property type="evidence" value="ECO:0007669"/>
    <property type="project" value="UniProtKB-EC"/>
</dbReference>
<keyword evidence="3" id="KW-0067">ATP-binding</keyword>
<evidence type="ECO:0000256" key="4">
    <source>
        <dbReference type="ARBA" id="ARBA00023267"/>
    </source>
</evidence>
<dbReference type="AlphaFoldDB" id="A0A1G6XYE6"/>
<evidence type="ECO:0000256" key="5">
    <source>
        <dbReference type="ARBA" id="ARBA00024227"/>
    </source>
</evidence>
<dbReference type="OrthoDB" id="9807064at2"/>
<dbReference type="InterPro" id="IPR004408">
    <property type="entry name" value="Biotin_CoA_COase_ligase"/>
</dbReference>
<dbReference type="InterPro" id="IPR004143">
    <property type="entry name" value="BPL_LPL_catalytic"/>
</dbReference>
<proteinExistence type="predicted"/>
<dbReference type="EC" id="6.3.4.15" evidence="5"/>
<evidence type="ECO:0000259" key="7">
    <source>
        <dbReference type="PROSITE" id="PS51733"/>
    </source>
</evidence>
<dbReference type="SUPFAM" id="SSF50037">
    <property type="entry name" value="C-terminal domain of transcriptional repressors"/>
    <property type="match status" value="1"/>
</dbReference>
<dbReference type="Proteomes" id="UP000199603">
    <property type="component" value="Unassembled WGS sequence"/>
</dbReference>
<dbReference type="InterPro" id="IPR008988">
    <property type="entry name" value="Transcriptional_repressor_C"/>
</dbReference>
<dbReference type="PANTHER" id="PTHR12835:SF5">
    <property type="entry name" value="BIOTIN--PROTEIN LIGASE"/>
    <property type="match status" value="1"/>
</dbReference>
<dbReference type="EMBL" id="FNAG01000008">
    <property type="protein sequence ID" value="SDD83244.1"/>
    <property type="molecule type" value="Genomic_DNA"/>
</dbReference>
<dbReference type="Gene3D" id="2.30.30.100">
    <property type="match status" value="1"/>
</dbReference>
<keyword evidence="9" id="KW-1185">Reference proteome</keyword>
<sequence>MSESIAALAERTQRALAAADPAPPQLQWVAVTESTNSDLLAAGPPPPEGAVRVAERQTAGRGRLGRRWQSRPGGSLCLSMALPWPGGITAAVGASLIAGLAVAEALRGLGAVDVGLKWPNDLWARERKLGGLLVEVGGRSDGVFLVIGLGLNLDLPRDFEAEVEWIALADLGLKPDRAELVAALVRQLRTRLWQMQAQGLGDLLPHWERLDVLRGQPVQMLAGEQRWPGRALGLAADGGLRVEHADGVRVWHSGEASLRPA</sequence>